<feature type="binding site" evidence="8">
    <location>
        <position position="416"/>
    </location>
    <ligand>
        <name>[4Fe-4S] cluster</name>
        <dbReference type="ChEBI" id="CHEBI:49883"/>
        <label>1</label>
    </ligand>
</feature>
<dbReference type="Pfam" id="PF01512">
    <property type="entry name" value="Complex1_51K"/>
    <property type="match status" value="1"/>
</dbReference>
<dbReference type="InterPro" id="IPR011538">
    <property type="entry name" value="Nuo51_FMN-bd"/>
</dbReference>
<keyword evidence="2 8" id="KW-0004">4Fe-4S</keyword>
<feature type="binding site" evidence="8">
    <location>
        <position position="373"/>
    </location>
    <ligand>
        <name>[4Fe-4S] cluster</name>
        <dbReference type="ChEBI" id="CHEBI:49883"/>
        <label>1</label>
    </ligand>
</feature>
<dbReference type="Gene3D" id="3.40.50.11540">
    <property type="entry name" value="NADH-ubiquinone oxidoreductase 51kDa subunit"/>
    <property type="match status" value="1"/>
</dbReference>
<dbReference type="SUPFAM" id="SSF142019">
    <property type="entry name" value="Nqo1 FMN-binding domain-like"/>
    <property type="match status" value="1"/>
</dbReference>
<dbReference type="Pfam" id="PF10531">
    <property type="entry name" value="SLBB"/>
    <property type="match status" value="1"/>
</dbReference>
<accession>A0A9D1EC97</accession>
<keyword evidence="1 8" id="KW-0813">Transport</keyword>
<dbReference type="InterPro" id="IPR026902">
    <property type="entry name" value="RnfC_N"/>
</dbReference>
<comment type="cofactor">
    <cofactor evidence="8">
        <name>[4Fe-4S] cluster</name>
        <dbReference type="ChEBI" id="CHEBI:49883"/>
    </cofactor>
    <text evidence="8">Binds 2 [4Fe-4S] clusters per subunit.</text>
</comment>
<feature type="binding site" evidence="8">
    <location>
        <position position="409"/>
    </location>
    <ligand>
        <name>[4Fe-4S] cluster</name>
        <dbReference type="ChEBI" id="CHEBI:49883"/>
        <label>2</label>
    </ligand>
</feature>
<proteinExistence type="inferred from homology"/>
<keyword evidence="6 8" id="KW-0408">Iron</keyword>
<dbReference type="Gene3D" id="3.30.70.20">
    <property type="match status" value="1"/>
</dbReference>
<evidence type="ECO:0000256" key="6">
    <source>
        <dbReference type="ARBA" id="ARBA00023004"/>
    </source>
</evidence>
<dbReference type="EMBL" id="DVHN01000001">
    <property type="protein sequence ID" value="HIR87353.1"/>
    <property type="molecule type" value="Genomic_DNA"/>
</dbReference>
<evidence type="ECO:0000256" key="1">
    <source>
        <dbReference type="ARBA" id="ARBA00022448"/>
    </source>
</evidence>
<feature type="binding site" evidence="8">
    <location>
        <position position="370"/>
    </location>
    <ligand>
        <name>[4Fe-4S] cluster</name>
        <dbReference type="ChEBI" id="CHEBI:49883"/>
        <label>1</label>
    </ligand>
</feature>
<evidence type="ECO:0000313" key="10">
    <source>
        <dbReference type="EMBL" id="HIR87353.1"/>
    </source>
</evidence>
<keyword evidence="7 8" id="KW-0411">Iron-sulfur</keyword>
<dbReference type="InterPro" id="IPR037225">
    <property type="entry name" value="Nuo51_FMN-bd_sf"/>
</dbReference>
<dbReference type="InterPro" id="IPR019554">
    <property type="entry name" value="Soluble_ligand-bd"/>
</dbReference>
<keyword evidence="8" id="KW-1278">Translocase</keyword>
<dbReference type="GO" id="GO:0005886">
    <property type="term" value="C:plasma membrane"/>
    <property type="evidence" value="ECO:0007669"/>
    <property type="project" value="UniProtKB-SubCell"/>
</dbReference>
<dbReference type="Pfam" id="PF00037">
    <property type="entry name" value="Fer4"/>
    <property type="match status" value="1"/>
</dbReference>
<comment type="subunit">
    <text evidence="8">The complex is composed of six subunits: RnfA, RnfB, RnfC, RnfD, RnfE and RnfG.</text>
</comment>
<dbReference type="InterPro" id="IPR010208">
    <property type="entry name" value="Ion_transpt_RnfC/RsxC"/>
</dbReference>
<dbReference type="PANTHER" id="PTHR43034:SF2">
    <property type="entry name" value="ION-TRANSLOCATING OXIDOREDUCTASE COMPLEX SUBUNIT C"/>
    <property type="match status" value="1"/>
</dbReference>
<comment type="subcellular location">
    <subcellularLocation>
        <location evidence="8">Cell membrane</location>
        <topology evidence="8">Peripheral membrane protein</topology>
    </subcellularLocation>
</comment>
<dbReference type="AlphaFoldDB" id="A0A9D1EC97"/>
<dbReference type="InterPro" id="IPR017896">
    <property type="entry name" value="4Fe4S_Fe-S-bd"/>
</dbReference>
<dbReference type="PROSITE" id="PS51379">
    <property type="entry name" value="4FE4S_FER_2"/>
    <property type="match status" value="1"/>
</dbReference>
<dbReference type="GO" id="GO:0046872">
    <property type="term" value="F:metal ion binding"/>
    <property type="evidence" value="ECO:0007669"/>
    <property type="project" value="UniProtKB-KW"/>
</dbReference>
<name>A0A9D1EC97_9FIRM</name>
<comment type="function">
    <text evidence="8">Part of a membrane-bound complex that couples electron transfer with translocation of ions across the membrane.</text>
</comment>
<evidence type="ECO:0000256" key="8">
    <source>
        <dbReference type="HAMAP-Rule" id="MF_00461"/>
    </source>
</evidence>
<dbReference type="PANTHER" id="PTHR43034">
    <property type="entry name" value="ION-TRANSLOCATING OXIDOREDUCTASE COMPLEX SUBUNIT C"/>
    <property type="match status" value="1"/>
</dbReference>
<keyword evidence="4 8" id="KW-0677">Repeat</keyword>
<evidence type="ECO:0000256" key="5">
    <source>
        <dbReference type="ARBA" id="ARBA00022982"/>
    </source>
</evidence>
<feature type="binding site" evidence="8">
    <location>
        <position position="406"/>
    </location>
    <ligand>
        <name>[4Fe-4S] cluster</name>
        <dbReference type="ChEBI" id="CHEBI:49883"/>
        <label>2</label>
    </ligand>
</feature>
<protein>
    <recommendedName>
        <fullName evidence="8">Ion-translocating oxidoreductase complex subunit C</fullName>
        <ecNumber evidence="8">7.-.-.-</ecNumber>
    </recommendedName>
    <alternativeName>
        <fullName evidence="8">Rnf electron transport complex subunit C</fullName>
    </alternativeName>
</protein>
<evidence type="ECO:0000259" key="9">
    <source>
        <dbReference type="PROSITE" id="PS51379"/>
    </source>
</evidence>
<sequence length="441" mass="47926">MKKRTFKGGVHPYDGKELTKNIPVETVAPHGDMIFPLSQHIGAPAKPLVKKGDYVKMGQIIAEAGGFISANVVSSVSGTVKAIEPRLVPSGAMVNSIIITNDESDTAVDGFGKDRDYTKLSKEEIRQIIKDAGIVGLGGAGFPTHVKLTPKNEDQIDYVIVNGAECEPYLTSDYRMMMEEPEKIIGGLKVILQLFDHAKGIIAIEDNKPEAISLIGEMVEDEENIEVYPLKTKYPQGAERTLIYAVSGREINSTMLPADAGCIVDNVDTVISIYMAVCKSTPLIRRIVTVTGDAVVQPHNFNARIGMNYLDLLEAAGGLKENPEKIISGGPMMGMALSTVDIPVIKTSSALLCMTHDEAAEFEPSACIRCGRCVSVCPGHIVPQKLMEFAERHDIEGFEANFGMECCECGCCAYVCPAKRPLTQAFKQARKAVMEKRRKKA</sequence>
<evidence type="ECO:0000313" key="11">
    <source>
        <dbReference type="Proteomes" id="UP000824201"/>
    </source>
</evidence>
<keyword evidence="8" id="KW-0472">Membrane</keyword>
<dbReference type="GO" id="GO:0051539">
    <property type="term" value="F:4 iron, 4 sulfur cluster binding"/>
    <property type="evidence" value="ECO:0007669"/>
    <property type="project" value="UniProtKB-KW"/>
</dbReference>
<feature type="binding site" evidence="8">
    <location>
        <position position="377"/>
    </location>
    <ligand>
        <name>[4Fe-4S] cluster</name>
        <dbReference type="ChEBI" id="CHEBI:49883"/>
        <label>2</label>
    </ligand>
</feature>
<comment type="similarity">
    <text evidence="8">Belongs to the 4Fe4S bacterial-type ferredoxin family. RnfC subfamily.</text>
</comment>
<organism evidence="10 11">
    <name type="scientific">Candidatus Fimimorpha faecalis</name>
    <dbReference type="NCBI Taxonomy" id="2840824"/>
    <lineage>
        <taxon>Bacteria</taxon>
        <taxon>Bacillati</taxon>
        <taxon>Bacillota</taxon>
        <taxon>Clostridia</taxon>
        <taxon>Eubacteriales</taxon>
        <taxon>Candidatus Fimimorpha</taxon>
    </lineage>
</organism>
<dbReference type="GO" id="GO:0009055">
    <property type="term" value="F:electron transfer activity"/>
    <property type="evidence" value="ECO:0007669"/>
    <property type="project" value="InterPro"/>
</dbReference>
<evidence type="ECO:0000256" key="7">
    <source>
        <dbReference type="ARBA" id="ARBA00023014"/>
    </source>
</evidence>
<evidence type="ECO:0000256" key="2">
    <source>
        <dbReference type="ARBA" id="ARBA00022485"/>
    </source>
</evidence>
<feature type="binding site" evidence="8">
    <location>
        <position position="412"/>
    </location>
    <ligand>
        <name>[4Fe-4S] cluster</name>
        <dbReference type="ChEBI" id="CHEBI:49883"/>
        <label>2</label>
    </ligand>
</feature>
<reference evidence="10" key="1">
    <citation type="submission" date="2020-10" db="EMBL/GenBank/DDBJ databases">
        <authorList>
            <person name="Gilroy R."/>
        </authorList>
    </citation>
    <scope>NUCLEOTIDE SEQUENCE</scope>
    <source>
        <strain evidence="10">ChiW13-3771</strain>
    </source>
</reference>
<evidence type="ECO:0000256" key="4">
    <source>
        <dbReference type="ARBA" id="ARBA00022737"/>
    </source>
</evidence>
<keyword evidence="8" id="KW-1003">Cell membrane</keyword>
<keyword evidence="5 8" id="KW-0249">Electron transport</keyword>
<reference evidence="10" key="2">
    <citation type="journal article" date="2021" name="PeerJ">
        <title>Extensive microbial diversity within the chicken gut microbiome revealed by metagenomics and culture.</title>
        <authorList>
            <person name="Gilroy R."/>
            <person name="Ravi A."/>
            <person name="Getino M."/>
            <person name="Pursley I."/>
            <person name="Horton D.L."/>
            <person name="Alikhan N.F."/>
            <person name="Baker D."/>
            <person name="Gharbi K."/>
            <person name="Hall N."/>
            <person name="Watson M."/>
            <person name="Adriaenssens E.M."/>
            <person name="Foster-Nyarko E."/>
            <person name="Jarju S."/>
            <person name="Secka A."/>
            <person name="Antonio M."/>
            <person name="Oren A."/>
            <person name="Chaudhuri R.R."/>
            <person name="La Ragione R."/>
            <person name="Hildebrand F."/>
            <person name="Pallen M.J."/>
        </authorList>
    </citation>
    <scope>NUCLEOTIDE SEQUENCE</scope>
    <source>
        <strain evidence="10">ChiW13-3771</strain>
    </source>
</reference>
<dbReference type="GO" id="GO:0022900">
    <property type="term" value="P:electron transport chain"/>
    <property type="evidence" value="ECO:0007669"/>
    <property type="project" value="UniProtKB-UniRule"/>
</dbReference>
<dbReference type="PROSITE" id="PS00198">
    <property type="entry name" value="4FE4S_FER_1"/>
    <property type="match status" value="2"/>
</dbReference>
<dbReference type="Pfam" id="PF13375">
    <property type="entry name" value="RnfC_N"/>
    <property type="match status" value="1"/>
</dbReference>
<dbReference type="InterPro" id="IPR017900">
    <property type="entry name" value="4Fe4S_Fe_S_CS"/>
</dbReference>
<dbReference type="NCBIfam" id="NF003454">
    <property type="entry name" value="PRK05035.1"/>
    <property type="match status" value="1"/>
</dbReference>
<gene>
    <name evidence="10" type="primary">rsxC</name>
    <name evidence="8" type="synonym">rnfC</name>
    <name evidence="10" type="ORF">IAC96_00235</name>
</gene>
<feature type="binding site" evidence="8">
    <location>
        <position position="367"/>
    </location>
    <ligand>
        <name>[4Fe-4S] cluster</name>
        <dbReference type="ChEBI" id="CHEBI:49883"/>
        <label>1</label>
    </ligand>
</feature>
<keyword evidence="3 8" id="KW-0479">Metal-binding</keyword>
<dbReference type="NCBIfam" id="TIGR01945">
    <property type="entry name" value="rnfC"/>
    <property type="match status" value="1"/>
</dbReference>
<feature type="domain" description="4Fe-4S ferredoxin-type" evidence="9">
    <location>
        <begin position="358"/>
        <end position="386"/>
    </location>
</feature>
<comment type="caution">
    <text evidence="10">The sequence shown here is derived from an EMBL/GenBank/DDBJ whole genome shotgun (WGS) entry which is preliminary data.</text>
</comment>
<dbReference type="HAMAP" id="MF_00461">
    <property type="entry name" value="RsxC_RnfC"/>
    <property type="match status" value="1"/>
</dbReference>
<dbReference type="Proteomes" id="UP000824201">
    <property type="component" value="Unassembled WGS sequence"/>
</dbReference>
<evidence type="ECO:0000256" key="3">
    <source>
        <dbReference type="ARBA" id="ARBA00022723"/>
    </source>
</evidence>
<dbReference type="SUPFAM" id="SSF46548">
    <property type="entry name" value="alpha-helical ferredoxin"/>
    <property type="match status" value="1"/>
</dbReference>
<dbReference type="EC" id="7.-.-.-" evidence="8"/>